<name>A0A242JWT5_9ENTE</name>
<evidence type="ECO:0000256" key="5">
    <source>
        <dbReference type="ARBA" id="ARBA00022692"/>
    </source>
</evidence>
<dbReference type="PROSITE" id="PS50928">
    <property type="entry name" value="ABC_TM1"/>
    <property type="match status" value="1"/>
</dbReference>
<dbReference type="SUPFAM" id="SSF160964">
    <property type="entry name" value="MalF N-terminal region-like"/>
    <property type="match status" value="1"/>
</dbReference>
<evidence type="ECO:0000256" key="7">
    <source>
        <dbReference type="ARBA" id="ARBA00023136"/>
    </source>
</evidence>
<proteinExistence type="inferred from homology"/>
<evidence type="ECO:0000256" key="4">
    <source>
        <dbReference type="ARBA" id="ARBA00022597"/>
    </source>
</evidence>
<organism evidence="11">
    <name type="scientific">Candidatus Enterococcus clewellii</name>
    <dbReference type="NCBI Taxonomy" id="1834193"/>
    <lineage>
        <taxon>Bacteria</taxon>
        <taxon>Bacillati</taxon>
        <taxon>Bacillota</taxon>
        <taxon>Bacilli</taxon>
        <taxon>Lactobacillales</taxon>
        <taxon>Enterococcaceae</taxon>
        <taxon>Enterococcus</taxon>
    </lineage>
</organism>
<evidence type="ECO:0000259" key="10">
    <source>
        <dbReference type="PROSITE" id="PS50928"/>
    </source>
</evidence>
<comment type="subcellular location">
    <subcellularLocation>
        <location evidence="1 9">Cell membrane</location>
        <topology evidence="1 9">Multi-pass membrane protein</topology>
    </subcellularLocation>
</comment>
<keyword evidence="3" id="KW-1003">Cell membrane</keyword>
<accession>A0A242JWT5</accession>
<keyword evidence="5 9" id="KW-0812">Transmembrane</keyword>
<feature type="transmembrane region" description="Helical" evidence="9">
    <location>
        <begin position="72"/>
        <end position="94"/>
    </location>
</feature>
<dbReference type="PANTHER" id="PTHR47314">
    <property type="entry name" value="MALTOSE/MALTODEXTRIN TRANSPORT SYSTEM PERMEASE PROTEIN MALF"/>
    <property type="match status" value="1"/>
</dbReference>
<keyword evidence="4" id="KW-0762">Sugar transport</keyword>
<evidence type="ECO:0000256" key="9">
    <source>
        <dbReference type="RuleBase" id="RU363032"/>
    </source>
</evidence>
<dbReference type="Proteomes" id="UP000195141">
    <property type="component" value="Chromosome"/>
</dbReference>
<dbReference type="GO" id="GO:0015423">
    <property type="term" value="F:ABC-type maltose transporter activity"/>
    <property type="evidence" value="ECO:0007669"/>
    <property type="project" value="TreeGrafter"/>
</dbReference>
<feature type="transmembrane region" description="Helical" evidence="9">
    <location>
        <begin position="331"/>
        <end position="350"/>
    </location>
</feature>
<evidence type="ECO:0000313" key="11">
    <source>
        <dbReference type="EMBL" id="OTP09692.1"/>
    </source>
</evidence>
<dbReference type="EMBL" id="CP147247">
    <property type="protein sequence ID" value="WYJ91330.1"/>
    <property type="molecule type" value="Genomic_DNA"/>
</dbReference>
<dbReference type="PANTHER" id="PTHR47314:SF2">
    <property type="entry name" value="GALACTOOLIGOSACCHARIDES TRANSPORT SYSTEM PERMEASE PROTEIN GANP"/>
    <property type="match status" value="1"/>
</dbReference>
<dbReference type="AlphaFoldDB" id="A0A242JWT5"/>
<dbReference type="Gene3D" id="1.10.3720.10">
    <property type="entry name" value="MetI-like"/>
    <property type="match status" value="1"/>
</dbReference>
<sequence>MEAVKTNGSQAKKAALLAIIPGGGQFYNRQKLKAGLFFFFFVMYLFVFKDLFNMGIWGLLTLGTEVPRDNSIFLLAEGLVALIVIAFGLFFYYLNIRDAYKNGELIDQGLRVNSLKESYHALLSEGYPYLLSSPAFILLVFSVIFPILFSIALAFTNYDLYHSAPANLANWVGLETFKKIFTVDIWRNTFFDVLGWTVIWTLVASTLQVAIGIFLAVVVHQKELRFKKLFRTILVLPWAVPGFVTILVFAGLFNDSFGAINHSLLSFLNISPIPWLTDANWTRLALLLIQGWLGFPYIFIVTTGTLQSIPDDLYEAATIDGASSFQKFRRITLPLILYSMAPILITQYTFNFNNFNIIYLFNAGGPAVPGSTAGGTDILVSWIYKLTMQNSQYALAAALTILLSIFVIGIAVWQFRRTNSFKEEA</sequence>
<feature type="transmembrane region" description="Helical" evidence="9">
    <location>
        <begin position="281"/>
        <end position="300"/>
    </location>
</feature>
<protein>
    <recommendedName>
        <fullName evidence="8">Maltodextrin transport system permease protein MalC</fullName>
    </recommendedName>
</protein>
<keyword evidence="6 9" id="KW-1133">Transmembrane helix</keyword>
<dbReference type="SUPFAM" id="SSF161098">
    <property type="entry name" value="MetI-like"/>
    <property type="match status" value="1"/>
</dbReference>
<dbReference type="OrthoDB" id="9778687at2"/>
<dbReference type="Pfam" id="PF00528">
    <property type="entry name" value="BPD_transp_1"/>
    <property type="match status" value="1"/>
</dbReference>
<dbReference type="CDD" id="cd06261">
    <property type="entry name" value="TM_PBP2"/>
    <property type="match status" value="1"/>
</dbReference>
<dbReference type="GO" id="GO:1990060">
    <property type="term" value="C:maltose transport complex"/>
    <property type="evidence" value="ECO:0007669"/>
    <property type="project" value="TreeGrafter"/>
</dbReference>
<reference evidence="12" key="2">
    <citation type="submission" date="2017-05" db="EMBL/GenBank/DDBJ databases">
        <authorList>
            <consortium name="The Broad Institute Genomics Platform"/>
            <consortium name="The Broad Institute Genomic Center for Infectious Diseases"/>
            <person name="Earl A."/>
            <person name="Manson A."/>
            <person name="Schwartman J."/>
            <person name="Gilmore M."/>
            <person name="Abouelleil A."/>
            <person name="Cao P."/>
            <person name="Chapman S."/>
            <person name="Cusick C."/>
            <person name="Shea T."/>
            <person name="Young S."/>
            <person name="Neafsey D."/>
            <person name="Nusbaum C."/>
            <person name="Birren B."/>
        </authorList>
    </citation>
    <scope>NUCLEOTIDE SEQUENCE</scope>
    <source>
        <strain evidence="12">9E7_DIV0242</strain>
    </source>
</reference>
<keyword evidence="2 9" id="KW-0813">Transport</keyword>
<evidence type="ECO:0000256" key="2">
    <source>
        <dbReference type="ARBA" id="ARBA00022448"/>
    </source>
</evidence>
<gene>
    <name evidence="12" type="ORF">A5888_003098</name>
    <name evidence="11" type="ORF">A5888_004137</name>
</gene>
<dbReference type="EMBL" id="NGMM01000011">
    <property type="protein sequence ID" value="OTP09692.1"/>
    <property type="molecule type" value="Genomic_DNA"/>
</dbReference>
<keyword evidence="7 9" id="KW-0472">Membrane</keyword>
<dbReference type="FunFam" id="1.10.3720.10:FF:000036">
    <property type="entry name" value="Maltodextrin ABC transporter, permease protein"/>
    <property type="match status" value="1"/>
</dbReference>
<feature type="domain" description="ABC transmembrane type-1" evidence="10">
    <location>
        <begin position="194"/>
        <end position="412"/>
    </location>
</feature>
<keyword evidence="13" id="KW-1185">Reference proteome</keyword>
<dbReference type="InterPro" id="IPR035906">
    <property type="entry name" value="MetI-like_sf"/>
</dbReference>
<reference evidence="11" key="1">
    <citation type="submission" date="2017-05" db="EMBL/GenBank/DDBJ databases">
        <title>The Genome Sequence of Enterococcus sp. 9E7_DIV0242.</title>
        <authorList>
            <consortium name="The Broad Institute Genomics Platform"/>
            <consortium name="The Broad Institute Genomic Center for Infectious Diseases"/>
            <person name="Earl A."/>
            <person name="Manson A."/>
            <person name="Schwartman J."/>
            <person name="Gilmore M."/>
            <person name="Abouelleil A."/>
            <person name="Cao P."/>
            <person name="Chapman S."/>
            <person name="Cusick C."/>
            <person name="Shea T."/>
            <person name="Young S."/>
            <person name="Neafsey D."/>
            <person name="Nusbaum C."/>
            <person name="Birren B."/>
        </authorList>
    </citation>
    <scope>NUCLEOTIDE SEQUENCE [LARGE SCALE GENOMIC DNA]</scope>
    <source>
        <strain evidence="11">9E7_DIV0242</strain>
    </source>
</reference>
<dbReference type="InterPro" id="IPR000515">
    <property type="entry name" value="MetI-like"/>
</dbReference>
<feature type="transmembrane region" description="Helical" evidence="9">
    <location>
        <begin position="393"/>
        <end position="413"/>
    </location>
</feature>
<comment type="similarity">
    <text evidence="9">Belongs to the binding-protein-dependent transport system permease family.</text>
</comment>
<evidence type="ECO:0000256" key="1">
    <source>
        <dbReference type="ARBA" id="ARBA00004651"/>
    </source>
</evidence>
<feature type="transmembrane region" description="Helical" evidence="9">
    <location>
        <begin position="193"/>
        <end position="217"/>
    </location>
</feature>
<reference evidence="12" key="3">
    <citation type="submission" date="2024-03" db="EMBL/GenBank/DDBJ databases">
        <title>The Genome Sequence of Enterococcus sp. DIV0242b.</title>
        <authorList>
            <consortium name="The Broad Institute Genomics Platform"/>
            <consortium name="The Broad Institute Microbial Omics Core"/>
            <consortium name="The Broad Institute Genomic Center for Infectious Diseases"/>
            <person name="Earl A."/>
            <person name="Manson A."/>
            <person name="Gilmore M."/>
            <person name="Schwartman J."/>
            <person name="Shea T."/>
            <person name="Abouelleil A."/>
            <person name="Cao P."/>
            <person name="Chapman S."/>
            <person name="Cusick C."/>
            <person name="Young S."/>
            <person name="Neafsey D."/>
            <person name="Nusbaum C."/>
            <person name="Birren B."/>
        </authorList>
    </citation>
    <scope>NUCLEOTIDE SEQUENCE</scope>
    <source>
        <strain evidence="12">9E7_DIV0242</strain>
    </source>
</reference>
<evidence type="ECO:0000313" key="12">
    <source>
        <dbReference type="EMBL" id="WYJ91330.1"/>
    </source>
</evidence>
<dbReference type="GO" id="GO:0042956">
    <property type="term" value="P:maltodextrin transmembrane transport"/>
    <property type="evidence" value="ECO:0007669"/>
    <property type="project" value="TreeGrafter"/>
</dbReference>
<evidence type="ECO:0000256" key="8">
    <source>
        <dbReference type="ARBA" id="ARBA00074292"/>
    </source>
</evidence>
<feature type="transmembrane region" description="Helical" evidence="9">
    <location>
        <begin position="135"/>
        <end position="155"/>
    </location>
</feature>
<evidence type="ECO:0000256" key="3">
    <source>
        <dbReference type="ARBA" id="ARBA00022475"/>
    </source>
</evidence>
<feature type="transmembrane region" description="Helical" evidence="9">
    <location>
        <begin position="36"/>
        <end position="60"/>
    </location>
</feature>
<evidence type="ECO:0000256" key="6">
    <source>
        <dbReference type="ARBA" id="ARBA00022989"/>
    </source>
</evidence>
<evidence type="ECO:0000313" key="13">
    <source>
        <dbReference type="Proteomes" id="UP000195141"/>
    </source>
</evidence>
<feature type="transmembrane region" description="Helical" evidence="9">
    <location>
        <begin position="229"/>
        <end position="253"/>
    </location>
</feature>
<dbReference type="RefSeq" id="WP_086351102.1">
    <property type="nucleotide sequence ID" value="NZ_CP147247.1"/>
</dbReference>